<evidence type="ECO:0000259" key="5">
    <source>
        <dbReference type="PROSITE" id="PS50405"/>
    </source>
</evidence>
<dbReference type="InterPro" id="IPR013538">
    <property type="entry name" value="ASHA1/2-like_C"/>
</dbReference>
<sequence length="359" mass="39207">MTQAATFSLEMERFIRAPRERVFDAFTDQDALAAWHCPRGLRVLEASADARVGGRYRIVMGERDGARHTVAGEYQAVDRADFLAYTWTWEDGPLPAGVKTLIEVTLTSAEGGTHLRMRHSGFPEQGERDSHASGWRSVFNRLSDYLDPAGSAGTVTVLGDPRSSFCRTVRMALAEKGVAYTLQPVPPQTPEILAHNPFGRIPVFLDGPISLYETRAILGYIEEAFEGPSLQAHGVTARARDEQWVSVIACHAYDAMVRRYVLQYVFPKGAGGQPDRGVIEAALPDIDRHLAALEQAYGAGLYLGGSRAAMADLYLAPIVACLGMFAEGAALLEKYPAVRRGHGAMRERPSFAATEPKLA</sequence>
<name>A0ABM7D8N4_9BURK</name>
<dbReference type="Gene3D" id="1.20.1050.10">
    <property type="match status" value="1"/>
</dbReference>
<dbReference type="SFLD" id="SFLDS00019">
    <property type="entry name" value="Glutathione_Transferase_(cytos"/>
    <property type="match status" value="1"/>
</dbReference>
<keyword evidence="7" id="KW-1185">Reference proteome</keyword>
<dbReference type="RefSeq" id="WP_071038945.1">
    <property type="nucleotide sequence ID" value="NZ_CP017755.1"/>
</dbReference>
<dbReference type="SUPFAM" id="SSF55961">
    <property type="entry name" value="Bet v1-like"/>
    <property type="match status" value="1"/>
</dbReference>
<dbReference type="Pfam" id="PF08327">
    <property type="entry name" value="AHSA1"/>
    <property type="match status" value="1"/>
</dbReference>
<reference evidence="6 7" key="1">
    <citation type="submission" date="2016-10" db="EMBL/GenBank/DDBJ databases">
        <title>Complete genome sequences of three Cupriavidus strains isolated from various Malaysian environments.</title>
        <authorList>
            <person name="Abdullah A.A.-A."/>
            <person name="Shafie N.A.H."/>
            <person name="Lau N.S."/>
        </authorList>
    </citation>
    <scope>NUCLEOTIDE SEQUENCE [LARGE SCALE GENOMIC DNA]</scope>
    <source>
        <strain evidence="6 7">USMAA1020</strain>
    </source>
</reference>
<evidence type="ECO:0000256" key="2">
    <source>
        <dbReference type="ARBA" id="ARBA00012452"/>
    </source>
</evidence>
<dbReference type="EC" id="2.5.1.18" evidence="2"/>
<dbReference type="PROSITE" id="PS50405">
    <property type="entry name" value="GST_CTER"/>
    <property type="match status" value="1"/>
</dbReference>
<dbReference type="SFLD" id="SFLDG00358">
    <property type="entry name" value="Main_(cytGST)"/>
    <property type="match status" value="1"/>
</dbReference>
<dbReference type="InterPro" id="IPR036282">
    <property type="entry name" value="Glutathione-S-Trfase_C_sf"/>
</dbReference>
<dbReference type="InterPro" id="IPR004045">
    <property type="entry name" value="Glutathione_S-Trfase_N"/>
</dbReference>
<dbReference type="Gene3D" id="3.40.30.10">
    <property type="entry name" value="Glutaredoxin"/>
    <property type="match status" value="1"/>
</dbReference>
<dbReference type="EMBL" id="CP017755">
    <property type="protein sequence ID" value="AOZ10316.1"/>
    <property type="molecule type" value="Genomic_DNA"/>
</dbReference>
<evidence type="ECO:0000256" key="3">
    <source>
        <dbReference type="ARBA" id="ARBA00022679"/>
    </source>
</evidence>
<dbReference type="PANTHER" id="PTHR43900">
    <property type="entry name" value="GLUTATHIONE S-TRANSFERASE RHO"/>
    <property type="match status" value="1"/>
</dbReference>
<organism evidence="6 7">
    <name type="scientific">Cupriavidus malaysiensis</name>
    <dbReference type="NCBI Taxonomy" id="367825"/>
    <lineage>
        <taxon>Bacteria</taxon>
        <taxon>Pseudomonadati</taxon>
        <taxon>Pseudomonadota</taxon>
        <taxon>Betaproteobacteria</taxon>
        <taxon>Burkholderiales</taxon>
        <taxon>Burkholderiaceae</taxon>
        <taxon>Cupriavidus</taxon>
    </lineage>
</organism>
<evidence type="ECO:0000313" key="7">
    <source>
        <dbReference type="Proteomes" id="UP000177515"/>
    </source>
</evidence>
<dbReference type="Gene3D" id="3.30.530.20">
    <property type="match status" value="1"/>
</dbReference>
<feature type="domain" description="GST C-terminal" evidence="5">
    <location>
        <begin position="234"/>
        <end position="359"/>
    </location>
</feature>
<dbReference type="InterPro" id="IPR010987">
    <property type="entry name" value="Glutathione-S-Trfase_C-like"/>
</dbReference>
<dbReference type="CDD" id="cd00299">
    <property type="entry name" value="GST_C_family"/>
    <property type="match status" value="1"/>
</dbReference>
<dbReference type="SUPFAM" id="SSF47616">
    <property type="entry name" value="GST C-terminal domain-like"/>
    <property type="match status" value="1"/>
</dbReference>
<dbReference type="PANTHER" id="PTHR43900:SF3">
    <property type="entry name" value="GLUTATHIONE S-TRANSFERASE RHO"/>
    <property type="match status" value="1"/>
</dbReference>
<dbReference type="CDD" id="cd07814">
    <property type="entry name" value="SRPBCC_CalC_Aha1-like"/>
    <property type="match status" value="1"/>
</dbReference>
<dbReference type="PROSITE" id="PS50404">
    <property type="entry name" value="GST_NTER"/>
    <property type="match status" value="1"/>
</dbReference>
<dbReference type="Pfam" id="PF13410">
    <property type="entry name" value="GST_C_2"/>
    <property type="match status" value="1"/>
</dbReference>
<dbReference type="Pfam" id="PF13417">
    <property type="entry name" value="GST_N_3"/>
    <property type="match status" value="1"/>
</dbReference>
<dbReference type="InterPro" id="IPR036249">
    <property type="entry name" value="Thioredoxin-like_sf"/>
</dbReference>
<dbReference type="InterPro" id="IPR040079">
    <property type="entry name" value="Glutathione_S-Trfase"/>
</dbReference>
<protein>
    <recommendedName>
        <fullName evidence="2">glutathione transferase</fullName>
        <ecNumber evidence="2">2.5.1.18</ecNumber>
    </recommendedName>
</protein>
<evidence type="ECO:0000256" key="1">
    <source>
        <dbReference type="ARBA" id="ARBA00006817"/>
    </source>
</evidence>
<keyword evidence="3" id="KW-0808">Transferase</keyword>
<feature type="domain" description="GST N-terminal" evidence="4">
    <location>
        <begin position="153"/>
        <end position="229"/>
    </location>
</feature>
<accession>A0ABM7D8N4</accession>
<dbReference type="SUPFAM" id="SSF52833">
    <property type="entry name" value="Thioredoxin-like"/>
    <property type="match status" value="1"/>
</dbReference>
<evidence type="ECO:0000259" key="4">
    <source>
        <dbReference type="PROSITE" id="PS50404"/>
    </source>
</evidence>
<dbReference type="Proteomes" id="UP000177515">
    <property type="component" value="Chromosome 2"/>
</dbReference>
<comment type="similarity">
    <text evidence="1">Belongs to the AHA1 family.</text>
</comment>
<dbReference type="InterPro" id="IPR023393">
    <property type="entry name" value="START-like_dom_sf"/>
</dbReference>
<proteinExistence type="inferred from homology"/>
<gene>
    <name evidence="6" type="ORF">BKK80_32480</name>
</gene>
<evidence type="ECO:0000313" key="6">
    <source>
        <dbReference type="EMBL" id="AOZ10316.1"/>
    </source>
</evidence>